<name>A0A0E3F262_9CAUD</name>
<proteinExistence type="predicted"/>
<reference evidence="1 2" key="1">
    <citation type="submission" date="2013-12" db="EMBL/GenBank/DDBJ databases">
        <title>Ecological redundancy of diverse viral populations within a natural community.</title>
        <authorList>
            <person name="Gregory A.C."/>
            <person name="LaButti K."/>
            <person name="Copeland A."/>
            <person name="Woyke T."/>
            <person name="Sullivan M.B."/>
        </authorList>
    </citation>
    <scope>NUCLEOTIDE SEQUENCE [LARGE SCALE GENOMIC DNA]</scope>
    <source>
        <strain evidence="1">Syn7803C7</strain>
    </source>
</reference>
<sequence length="74" mass="8241">MTTTTPNLYNEAIRRLADGFSSEFAEFCAGDERVHEIMMDLASEFVETNIPVVSEDSQHDVASELLMSITVTKV</sequence>
<dbReference type="EMBL" id="KJ019052">
    <property type="protein sequence ID" value="AIX19976.1"/>
    <property type="molecule type" value="Genomic_DNA"/>
</dbReference>
<organism evidence="1 2">
    <name type="scientific">Synechococcus phage ACG-2014f_Syn7803C7</name>
    <dbReference type="NCBI Taxonomy" id="2790345"/>
    <lineage>
        <taxon>Viruses</taxon>
        <taxon>Duplodnaviria</taxon>
        <taxon>Heunggongvirae</taxon>
        <taxon>Uroviricota</taxon>
        <taxon>Caudoviricetes</taxon>
        <taxon>Pantevenvirales</taxon>
        <taxon>Kyanoviridae</taxon>
        <taxon>Atlauavirus</taxon>
        <taxon>Atlauavirus acg2014f</taxon>
    </lineage>
</organism>
<keyword evidence="2" id="KW-1185">Reference proteome</keyword>
<evidence type="ECO:0000313" key="1">
    <source>
        <dbReference type="EMBL" id="AIX19976.1"/>
    </source>
</evidence>
<accession>A0A0E3F262</accession>
<dbReference type="Proteomes" id="UP000185323">
    <property type="component" value="Segment"/>
</dbReference>
<protein>
    <submittedName>
        <fullName evidence="1">Uncharacterized protein</fullName>
    </submittedName>
</protein>
<gene>
    <name evidence="1" type="ORF">Syn7803C7_85</name>
</gene>
<evidence type="ECO:0000313" key="2">
    <source>
        <dbReference type="Proteomes" id="UP000185323"/>
    </source>
</evidence>